<dbReference type="Pfam" id="PF08313">
    <property type="entry name" value="SCA7"/>
    <property type="match status" value="1"/>
</dbReference>
<organism evidence="2 3">
    <name type="scientific">Nephila pilipes</name>
    <name type="common">Giant wood spider</name>
    <name type="synonym">Nephila maculata</name>
    <dbReference type="NCBI Taxonomy" id="299642"/>
    <lineage>
        <taxon>Eukaryota</taxon>
        <taxon>Metazoa</taxon>
        <taxon>Ecdysozoa</taxon>
        <taxon>Arthropoda</taxon>
        <taxon>Chelicerata</taxon>
        <taxon>Arachnida</taxon>
        <taxon>Araneae</taxon>
        <taxon>Araneomorphae</taxon>
        <taxon>Entelegynae</taxon>
        <taxon>Araneoidea</taxon>
        <taxon>Nephilidae</taxon>
        <taxon>Nephila</taxon>
    </lineage>
</organism>
<dbReference type="Proteomes" id="UP000887013">
    <property type="component" value="Unassembled WGS sequence"/>
</dbReference>
<dbReference type="InterPro" id="IPR013243">
    <property type="entry name" value="SCA7_dom"/>
</dbReference>
<proteinExistence type="predicted"/>
<evidence type="ECO:0000313" key="2">
    <source>
        <dbReference type="EMBL" id="GFU08140.1"/>
    </source>
</evidence>
<dbReference type="AlphaFoldDB" id="A0A8X6QA19"/>
<keyword evidence="3" id="KW-1185">Reference proteome</keyword>
<protein>
    <recommendedName>
        <fullName evidence="1">SCA7 domain-containing protein</fullName>
    </recommendedName>
</protein>
<evidence type="ECO:0000313" key="3">
    <source>
        <dbReference type="Proteomes" id="UP000887013"/>
    </source>
</evidence>
<gene>
    <name evidence="2" type="ORF">NPIL_146011</name>
</gene>
<comment type="caution">
    <text evidence="2">The sequence shown here is derived from an EMBL/GenBank/DDBJ whole genome shotgun (WGS) entry which is preliminary data.</text>
</comment>
<evidence type="ECO:0000259" key="1">
    <source>
        <dbReference type="PROSITE" id="PS51505"/>
    </source>
</evidence>
<dbReference type="EMBL" id="BMAW01028585">
    <property type="protein sequence ID" value="GFU08140.1"/>
    <property type="molecule type" value="Genomic_DNA"/>
</dbReference>
<accession>A0A8X6QA19</accession>
<reference evidence="2" key="1">
    <citation type="submission" date="2020-08" db="EMBL/GenBank/DDBJ databases">
        <title>Multicomponent nature underlies the extraordinary mechanical properties of spider dragline silk.</title>
        <authorList>
            <person name="Kono N."/>
            <person name="Nakamura H."/>
            <person name="Mori M."/>
            <person name="Yoshida Y."/>
            <person name="Ohtoshi R."/>
            <person name="Malay A.D."/>
            <person name="Moran D.A.P."/>
            <person name="Tomita M."/>
            <person name="Numata K."/>
            <person name="Arakawa K."/>
        </authorList>
    </citation>
    <scope>NUCLEOTIDE SEQUENCE</scope>
</reference>
<name>A0A8X6QA19_NEPPI</name>
<feature type="domain" description="SCA7" evidence="1">
    <location>
        <begin position="157"/>
        <end position="224"/>
    </location>
</feature>
<dbReference type="PROSITE" id="PS51505">
    <property type="entry name" value="SCA7"/>
    <property type="match status" value="1"/>
</dbReference>
<sequence length="224" mass="25891">MISIEKAYNATLLEILEYLLEDIVFDVHRSIKLGYYSLNEYVIQGDEIGIYDPSKSYKTVENSKNPAVADVDIFRNKQNKVDVVSETCPFCYEKTNCRRLGYHLHYKCKKRERDFTEDCIVKISQIQESRKSCMEKGTLSEDETLSYKGITQGYEYMTEANIQFTLMKFCGVVCSNTKKPCKNSLYCGVHSVEDKSNIRNAFLDSQNLSYEADDFMDVDEPFCS</sequence>
<dbReference type="Gene3D" id="6.10.140.1270">
    <property type="match status" value="1"/>
</dbReference>